<gene>
    <name evidence="2" type="ORF">BDK51DRAFT_35098</name>
</gene>
<sequence length="290" mass="31843">MDGSIFLWEASSNTQSGEGKMRAVWLGSKTVDQTEEGDGERNKAQRVHIKAQKYFSMASNTQSGEGNMKASSGTLPIPLFNHSSTEAACCLLFRLLSLRERTMLCGRASRQYIMLERLLKTGKGVPFHGRQRFPLGSKGKDVLKGYLQVVIIDPVCQRLGDGQAATLLFLCGRGRNHSDVFQLEWLAKLEGGRGGNGKGDANVCKTKVRTENETTDLASGPVGTRTQFCPMLVGTQIWWVVLWGLNPDRGSSLFDSPSLNNDERGNPDMSHSQPMGAMATRISICQKKLD</sequence>
<proteinExistence type="predicted"/>
<dbReference type="Proteomes" id="UP000269721">
    <property type="component" value="Unassembled WGS sequence"/>
</dbReference>
<keyword evidence="3" id="KW-1185">Reference proteome</keyword>
<name>A0A4P9WIW5_9FUNG</name>
<dbReference type="AlphaFoldDB" id="A0A4P9WIW5"/>
<protein>
    <submittedName>
        <fullName evidence="2">Uncharacterized protein</fullName>
    </submittedName>
</protein>
<dbReference type="EMBL" id="KZ995087">
    <property type="protein sequence ID" value="RKO91398.1"/>
    <property type="molecule type" value="Genomic_DNA"/>
</dbReference>
<evidence type="ECO:0000313" key="3">
    <source>
        <dbReference type="Proteomes" id="UP000269721"/>
    </source>
</evidence>
<reference evidence="3" key="1">
    <citation type="journal article" date="2018" name="Nat. Microbiol.">
        <title>Leveraging single-cell genomics to expand the fungal tree of life.</title>
        <authorList>
            <person name="Ahrendt S.R."/>
            <person name="Quandt C.A."/>
            <person name="Ciobanu D."/>
            <person name="Clum A."/>
            <person name="Salamov A."/>
            <person name="Andreopoulos B."/>
            <person name="Cheng J.F."/>
            <person name="Woyke T."/>
            <person name="Pelin A."/>
            <person name="Henrissat B."/>
            <person name="Reynolds N.K."/>
            <person name="Benny G.L."/>
            <person name="Smith M.E."/>
            <person name="James T.Y."/>
            <person name="Grigoriev I.V."/>
        </authorList>
    </citation>
    <scope>NUCLEOTIDE SEQUENCE [LARGE SCALE GENOMIC DNA]</scope>
</reference>
<evidence type="ECO:0000256" key="1">
    <source>
        <dbReference type="SAM" id="MobiDB-lite"/>
    </source>
</evidence>
<accession>A0A4P9WIW5</accession>
<feature type="region of interest" description="Disordered" evidence="1">
    <location>
        <begin position="254"/>
        <end position="277"/>
    </location>
</feature>
<evidence type="ECO:0000313" key="2">
    <source>
        <dbReference type="EMBL" id="RKO91398.1"/>
    </source>
</evidence>
<organism evidence="2 3">
    <name type="scientific">Blyttiomyces helicus</name>
    <dbReference type="NCBI Taxonomy" id="388810"/>
    <lineage>
        <taxon>Eukaryota</taxon>
        <taxon>Fungi</taxon>
        <taxon>Fungi incertae sedis</taxon>
        <taxon>Chytridiomycota</taxon>
        <taxon>Chytridiomycota incertae sedis</taxon>
        <taxon>Chytridiomycetes</taxon>
        <taxon>Chytridiomycetes incertae sedis</taxon>
        <taxon>Blyttiomyces</taxon>
    </lineage>
</organism>